<dbReference type="AlphaFoldDB" id="A0AA41U0C4"/>
<keyword evidence="4" id="KW-1185">Reference proteome</keyword>
<proteinExistence type="predicted"/>
<dbReference type="Pfam" id="PF05368">
    <property type="entry name" value="NmrA"/>
    <property type="match status" value="1"/>
</dbReference>
<dbReference type="Gene3D" id="3.90.25.10">
    <property type="entry name" value="UDP-galactose 4-epimerase, domain 1"/>
    <property type="match status" value="1"/>
</dbReference>
<dbReference type="InterPro" id="IPR008030">
    <property type="entry name" value="NmrA-like"/>
</dbReference>
<gene>
    <name evidence="3" type="ORF">LZ495_03520</name>
</gene>
<feature type="region of interest" description="Disordered" evidence="1">
    <location>
        <begin position="1"/>
        <end position="27"/>
    </location>
</feature>
<reference evidence="3" key="1">
    <citation type="submission" date="2022-01" db="EMBL/GenBank/DDBJ databases">
        <title>Genome-Based Taxonomic Classification of the Phylum Actinobacteria.</title>
        <authorList>
            <person name="Gao Y."/>
        </authorList>
    </citation>
    <scope>NUCLEOTIDE SEQUENCE</scope>
    <source>
        <strain evidence="3">KLBMP 8922</strain>
    </source>
</reference>
<dbReference type="Gene3D" id="3.40.50.720">
    <property type="entry name" value="NAD(P)-binding Rossmann-like Domain"/>
    <property type="match status" value="1"/>
</dbReference>
<sequence>MSSQRPTVTDTHARTHSHTASDSAEKPAPIVVLGATGKTGRRVVEALARKGVPTRAVARSTTPLRFAWNERATWSPVLTGAAAVYLVEPDEEQVPLAEFVAQAVEHGVRRLVLLSARSRDAVNLAMKEPAESAVRASGTAWTILRPAWFNQNFTDLPLFAVPLEHSGELRLPTGEGREPFIDIRDIADVAAEALTTDGHAGRTYELTGPDDLTFGEALAQYARAVGRDLRYVPVSEAEYAADYTAAGAPTEEVELVNSLFRVIREGGGAGVTDHVREVLGRGPRPFAAWLETPPES</sequence>
<organism evidence="3 4">
    <name type="scientific">Yinghuangia soli</name>
    <dbReference type="NCBI Taxonomy" id="2908204"/>
    <lineage>
        <taxon>Bacteria</taxon>
        <taxon>Bacillati</taxon>
        <taxon>Actinomycetota</taxon>
        <taxon>Actinomycetes</taxon>
        <taxon>Kitasatosporales</taxon>
        <taxon>Streptomycetaceae</taxon>
        <taxon>Yinghuangia</taxon>
    </lineage>
</organism>
<feature type="compositionally biased region" description="Polar residues" evidence="1">
    <location>
        <begin position="1"/>
        <end position="10"/>
    </location>
</feature>
<evidence type="ECO:0000313" key="4">
    <source>
        <dbReference type="Proteomes" id="UP001165378"/>
    </source>
</evidence>
<protein>
    <submittedName>
        <fullName evidence="3">NAD(P)H-binding protein</fullName>
    </submittedName>
</protein>
<evidence type="ECO:0000259" key="2">
    <source>
        <dbReference type="Pfam" id="PF05368"/>
    </source>
</evidence>
<dbReference type="RefSeq" id="WP_235050335.1">
    <property type="nucleotide sequence ID" value="NZ_JAKFHA010000001.1"/>
</dbReference>
<dbReference type="InterPro" id="IPR051604">
    <property type="entry name" value="Ergot_Alk_Oxidoreductase"/>
</dbReference>
<name>A0AA41U0C4_9ACTN</name>
<dbReference type="Proteomes" id="UP001165378">
    <property type="component" value="Unassembled WGS sequence"/>
</dbReference>
<comment type="caution">
    <text evidence="3">The sequence shown here is derived from an EMBL/GenBank/DDBJ whole genome shotgun (WGS) entry which is preliminary data.</text>
</comment>
<evidence type="ECO:0000313" key="3">
    <source>
        <dbReference type="EMBL" id="MCF2526292.1"/>
    </source>
</evidence>
<dbReference type="InterPro" id="IPR036291">
    <property type="entry name" value="NAD(P)-bd_dom_sf"/>
</dbReference>
<dbReference type="PANTHER" id="PTHR43162:SF1">
    <property type="entry name" value="PRESTALK A DIFFERENTIATION PROTEIN A"/>
    <property type="match status" value="1"/>
</dbReference>
<evidence type="ECO:0000256" key="1">
    <source>
        <dbReference type="SAM" id="MobiDB-lite"/>
    </source>
</evidence>
<accession>A0AA41U0C4</accession>
<dbReference type="EMBL" id="JAKFHA010000001">
    <property type="protein sequence ID" value="MCF2526292.1"/>
    <property type="molecule type" value="Genomic_DNA"/>
</dbReference>
<dbReference type="SUPFAM" id="SSF51735">
    <property type="entry name" value="NAD(P)-binding Rossmann-fold domains"/>
    <property type="match status" value="1"/>
</dbReference>
<dbReference type="PANTHER" id="PTHR43162">
    <property type="match status" value="1"/>
</dbReference>
<feature type="domain" description="NmrA-like" evidence="2">
    <location>
        <begin position="30"/>
        <end position="239"/>
    </location>
</feature>